<dbReference type="InterPro" id="IPR046477">
    <property type="entry name" value="DUF6798"/>
</dbReference>
<keyword evidence="1" id="KW-0472">Membrane</keyword>
<dbReference type="HOGENOM" id="CLU_512570_0_0_0"/>
<evidence type="ECO:0000313" key="3">
    <source>
        <dbReference type="EMBL" id="EAQ76982.1"/>
    </source>
</evidence>
<dbReference type="OrthoDB" id="229702at2"/>
<evidence type="ECO:0000256" key="1">
    <source>
        <dbReference type="SAM" id="Phobius"/>
    </source>
</evidence>
<dbReference type="AlphaFoldDB" id="A4A2L1"/>
<dbReference type="EMBL" id="AANZ01000047">
    <property type="protein sequence ID" value="EAQ76982.1"/>
    <property type="molecule type" value="Genomic_DNA"/>
</dbReference>
<feature type="transmembrane region" description="Helical" evidence="1">
    <location>
        <begin position="187"/>
        <end position="207"/>
    </location>
</feature>
<dbReference type="Pfam" id="PF20604">
    <property type="entry name" value="DUF6798"/>
    <property type="match status" value="1"/>
</dbReference>
<feature type="transmembrane region" description="Helical" evidence="1">
    <location>
        <begin position="24"/>
        <end position="44"/>
    </location>
</feature>
<comment type="caution">
    <text evidence="3">The sequence shown here is derived from an EMBL/GenBank/DDBJ whole genome shotgun (WGS) entry which is preliminary data.</text>
</comment>
<feature type="transmembrane region" description="Helical" evidence="1">
    <location>
        <begin position="80"/>
        <end position="97"/>
    </location>
</feature>
<feature type="transmembrane region" description="Helical" evidence="1">
    <location>
        <begin position="270"/>
        <end position="290"/>
    </location>
</feature>
<protein>
    <recommendedName>
        <fullName evidence="2">DUF6798 domain-containing protein</fullName>
    </recommendedName>
</protein>
<organism evidence="3 4">
    <name type="scientific">Blastopirellula marina DSM 3645</name>
    <dbReference type="NCBI Taxonomy" id="314230"/>
    <lineage>
        <taxon>Bacteria</taxon>
        <taxon>Pseudomonadati</taxon>
        <taxon>Planctomycetota</taxon>
        <taxon>Planctomycetia</taxon>
        <taxon>Pirellulales</taxon>
        <taxon>Pirellulaceae</taxon>
        <taxon>Blastopirellula</taxon>
    </lineage>
</organism>
<feature type="transmembrane region" description="Helical" evidence="1">
    <location>
        <begin position="302"/>
        <end position="325"/>
    </location>
</feature>
<feature type="transmembrane region" description="Helical" evidence="1">
    <location>
        <begin position="214"/>
        <end position="237"/>
    </location>
</feature>
<evidence type="ECO:0000259" key="2">
    <source>
        <dbReference type="Pfam" id="PF20604"/>
    </source>
</evidence>
<dbReference type="RefSeq" id="WP_002654572.1">
    <property type="nucleotide sequence ID" value="NZ_CH672377.1"/>
</dbReference>
<gene>
    <name evidence="3" type="ORF">DSM3645_04890</name>
</gene>
<dbReference type="STRING" id="314230.DSM3645_04890"/>
<reference evidence="3 4" key="1">
    <citation type="submission" date="2006-02" db="EMBL/GenBank/DDBJ databases">
        <authorList>
            <person name="Amann R."/>
            <person name="Ferriera S."/>
            <person name="Johnson J."/>
            <person name="Kravitz S."/>
            <person name="Halpern A."/>
            <person name="Remington K."/>
            <person name="Beeson K."/>
            <person name="Tran B."/>
            <person name="Rogers Y.-H."/>
            <person name="Friedman R."/>
            <person name="Venter J.C."/>
        </authorList>
    </citation>
    <scope>NUCLEOTIDE SEQUENCE [LARGE SCALE GENOMIC DNA]</scope>
    <source>
        <strain evidence="3 4">DSM 3645</strain>
    </source>
</reference>
<evidence type="ECO:0000313" key="4">
    <source>
        <dbReference type="Proteomes" id="UP000004358"/>
    </source>
</evidence>
<dbReference type="eggNOG" id="ENOG502Z8Y1">
    <property type="taxonomic scope" value="Bacteria"/>
</dbReference>
<keyword evidence="1" id="KW-1133">Transmembrane helix</keyword>
<accession>A4A2L1</accession>
<sequence>MLRPTMNEANPVDCTTASSPRRGWIPFALESLAITLLFALYVSALGPEVNEPHYLCKAKQYWNPAWLPHDFFLSAPGAHYTFYWTLGWLTLFFPLPVVAWIGRVISWLALAAAWRWLSFLILPQKWCSIATAAIWLVTLHYGHLAGEWVVGGVEGKTFAYPFVLIALGLAIQNRWNPAWVSLGIASAFHILVGGWAVVALGVAWLCVGRRSAPLLTMLTGLMGGGLISLLGLVPALLLTAGLPDEMQSEAHQLYVFYRLPHHLVVHRMSSLRQICFVAVAAGWAIFAWTTRGDRNTALVNSFAFGSLSIAAVGLAIDQICCYWLGDFDLGAKLLRFYWFRLSDVAVPLALSLSVGLRLFGAEQQPRRSTLRSVSIAVVLLATTIGLTLRVASRLTAPMPPADEMASVSDYAAWLAMCGWIRENTATDATFLTPLNQGTFKWSAQRSEVVTHKDIPQEAESLLGWKERRWRTNRYERLTTDQIRMLSRDYQIDYVVVDKQARPTFQGWDFPRVYPVDEHSDSPYEIFRIQSR</sequence>
<name>A4A2L1_9BACT</name>
<dbReference type="Proteomes" id="UP000004358">
    <property type="component" value="Unassembled WGS sequence"/>
</dbReference>
<feature type="domain" description="DUF6798" evidence="2">
    <location>
        <begin position="411"/>
        <end position="469"/>
    </location>
</feature>
<keyword evidence="1" id="KW-0812">Transmembrane</keyword>
<proteinExistence type="predicted"/>
<feature type="transmembrane region" description="Helical" evidence="1">
    <location>
        <begin position="372"/>
        <end position="391"/>
    </location>
</feature>
<feature type="transmembrane region" description="Helical" evidence="1">
    <location>
        <begin position="337"/>
        <end position="360"/>
    </location>
</feature>